<keyword evidence="6" id="KW-0963">Cytoplasm</keyword>
<evidence type="ECO:0000256" key="2">
    <source>
        <dbReference type="ARBA" id="ARBA00004496"/>
    </source>
</evidence>
<evidence type="ECO:0000256" key="8">
    <source>
        <dbReference type="ARBA" id="ARBA00022892"/>
    </source>
</evidence>
<dbReference type="Gene3D" id="3.40.20.10">
    <property type="entry name" value="Severin"/>
    <property type="match status" value="1"/>
</dbReference>
<dbReference type="SUPFAM" id="SSF81811">
    <property type="entry name" value="Helical domain of Sec23/24"/>
    <property type="match status" value="1"/>
</dbReference>
<dbReference type="GO" id="GO:0006886">
    <property type="term" value="P:intracellular protein transport"/>
    <property type="evidence" value="ECO:0007669"/>
    <property type="project" value="InterPro"/>
</dbReference>
<organism evidence="14 15">
    <name type="scientific">Malassezia obtusa</name>
    <dbReference type="NCBI Taxonomy" id="76774"/>
    <lineage>
        <taxon>Eukaryota</taxon>
        <taxon>Fungi</taxon>
        <taxon>Dikarya</taxon>
        <taxon>Basidiomycota</taxon>
        <taxon>Ustilaginomycotina</taxon>
        <taxon>Malasseziomycetes</taxon>
        <taxon>Malasseziales</taxon>
        <taxon>Malasseziaceae</taxon>
        <taxon>Malassezia</taxon>
    </lineage>
</organism>
<feature type="region of interest" description="Disordered" evidence="12">
    <location>
        <begin position="30"/>
        <end position="272"/>
    </location>
</feature>
<dbReference type="Pfam" id="PF04811">
    <property type="entry name" value="Sec23_trunk"/>
    <property type="match status" value="1"/>
</dbReference>
<dbReference type="GO" id="GO:0090110">
    <property type="term" value="P:COPII-coated vesicle cargo loading"/>
    <property type="evidence" value="ECO:0007669"/>
    <property type="project" value="TreeGrafter"/>
</dbReference>
<dbReference type="Gene3D" id="1.20.120.730">
    <property type="entry name" value="Sec23/Sec24 helical domain"/>
    <property type="match status" value="1"/>
</dbReference>
<dbReference type="SMART" id="SM00456">
    <property type="entry name" value="WW"/>
    <property type="match status" value="1"/>
</dbReference>
<dbReference type="GO" id="GO:0070971">
    <property type="term" value="C:endoplasmic reticulum exit site"/>
    <property type="evidence" value="ECO:0007669"/>
    <property type="project" value="TreeGrafter"/>
</dbReference>
<dbReference type="InterPro" id="IPR006900">
    <property type="entry name" value="Sec23/24_helical_dom"/>
</dbReference>
<feature type="domain" description="WW" evidence="13">
    <location>
        <begin position="6"/>
        <end position="40"/>
    </location>
</feature>
<evidence type="ECO:0000256" key="5">
    <source>
        <dbReference type="ARBA" id="ARBA00022448"/>
    </source>
</evidence>
<feature type="compositionally biased region" description="Low complexity" evidence="12">
    <location>
        <begin position="150"/>
        <end position="162"/>
    </location>
</feature>
<dbReference type="InterPro" id="IPR012990">
    <property type="entry name" value="Beta-sandwich_Sec23_24"/>
</dbReference>
<dbReference type="InterPro" id="IPR006896">
    <property type="entry name" value="Sec23/24_trunk_dom"/>
</dbReference>
<dbReference type="CDD" id="cd01479">
    <property type="entry name" value="Sec24-like"/>
    <property type="match status" value="1"/>
</dbReference>
<keyword evidence="10" id="KW-0333">Golgi apparatus</keyword>
<protein>
    <submittedName>
        <fullName evidence="14">COPII subunit</fullName>
    </submittedName>
</protein>
<keyword evidence="15" id="KW-1185">Reference proteome</keyword>
<dbReference type="InterPro" id="IPR036174">
    <property type="entry name" value="Znf_Sec23_Sec24_sf"/>
</dbReference>
<keyword evidence="11" id="KW-0472">Membrane</keyword>
<dbReference type="SUPFAM" id="SSF82754">
    <property type="entry name" value="C-terminal, gelsolin-like domain of Sec23/24"/>
    <property type="match status" value="1"/>
</dbReference>
<evidence type="ECO:0000256" key="6">
    <source>
        <dbReference type="ARBA" id="ARBA00022490"/>
    </source>
</evidence>
<dbReference type="GO" id="GO:0005789">
    <property type="term" value="C:endoplasmic reticulum membrane"/>
    <property type="evidence" value="ECO:0007669"/>
    <property type="project" value="UniProtKB-SubCell"/>
</dbReference>
<feature type="compositionally biased region" description="Pro residues" evidence="12">
    <location>
        <begin position="126"/>
        <end position="149"/>
    </location>
</feature>
<dbReference type="InterPro" id="IPR006895">
    <property type="entry name" value="Znf_Sec23_Sec24"/>
</dbReference>
<dbReference type="GO" id="GO:0008270">
    <property type="term" value="F:zinc ion binding"/>
    <property type="evidence" value="ECO:0007669"/>
    <property type="project" value="InterPro"/>
</dbReference>
<dbReference type="Pfam" id="PF08033">
    <property type="entry name" value="Sec23_BS"/>
    <property type="match status" value="1"/>
</dbReference>
<keyword evidence="5" id="KW-0813">Transport</keyword>
<evidence type="ECO:0000259" key="13">
    <source>
        <dbReference type="PROSITE" id="PS50020"/>
    </source>
</evidence>
<dbReference type="InterPro" id="IPR036020">
    <property type="entry name" value="WW_dom_sf"/>
</dbReference>
<dbReference type="Gene3D" id="2.30.30.380">
    <property type="entry name" value="Zn-finger domain of Sec23/24"/>
    <property type="match status" value="1"/>
</dbReference>
<dbReference type="InterPro" id="IPR029006">
    <property type="entry name" value="ADF-H/Gelsolin-like_dom_sf"/>
</dbReference>
<dbReference type="PANTHER" id="PTHR13803:SF39">
    <property type="entry name" value="SECRETORY 24AB, ISOFORM A"/>
    <property type="match status" value="1"/>
</dbReference>
<dbReference type="InterPro" id="IPR036175">
    <property type="entry name" value="Sec23/24_helical_dom_sf"/>
</dbReference>
<feature type="compositionally biased region" description="Low complexity" evidence="12">
    <location>
        <begin position="175"/>
        <end position="209"/>
    </location>
</feature>
<dbReference type="InterPro" id="IPR007123">
    <property type="entry name" value="Gelsolin-like_dom"/>
</dbReference>
<evidence type="ECO:0000256" key="3">
    <source>
        <dbReference type="ARBA" id="ARBA00004586"/>
    </source>
</evidence>
<dbReference type="InterPro" id="IPR036180">
    <property type="entry name" value="Gelsolin-like_dom_sf"/>
</dbReference>
<dbReference type="InterPro" id="IPR001202">
    <property type="entry name" value="WW_dom"/>
</dbReference>
<reference evidence="14" key="1">
    <citation type="submission" date="2023-03" db="EMBL/GenBank/DDBJ databases">
        <title>Mating type loci evolution in Malassezia.</title>
        <authorList>
            <person name="Coelho M.A."/>
        </authorList>
    </citation>
    <scope>NUCLEOTIDE SEQUENCE</scope>
    <source>
        <strain evidence="14">CBS 7876</strain>
    </source>
</reference>
<dbReference type="Pfam" id="PF04810">
    <property type="entry name" value="zf-Sec23_Sec24"/>
    <property type="match status" value="1"/>
</dbReference>
<dbReference type="Proteomes" id="UP001214603">
    <property type="component" value="Chromosome 1"/>
</dbReference>
<feature type="compositionally biased region" description="Pro residues" evidence="12">
    <location>
        <begin position="163"/>
        <end position="174"/>
    </location>
</feature>
<evidence type="ECO:0000256" key="9">
    <source>
        <dbReference type="ARBA" id="ARBA00022927"/>
    </source>
</evidence>
<evidence type="ECO:0000256" key="11">
    <source>
        <dbReference type="ARBA" id="ARBA00023136"/>
    </source>
</evidence>
<dbReference type="AlphaFoldDB" id="A0AAF0E0J7"/>
<keyword evidence="7" id="KW-0256">Endoplasmic reticulum</keyword>
<dbReference type="InterPro" id="IPR041742">
    <property type="entry name" value="Sec24-like_trunk_dom"/>
</dbReference>
<dbReference type="PROSITE" id="PS50020">
    <property type="entry name" value="WW_DOMAIN_2"/>
    <property type="match status" value="1"/>
</dbReference>
<dbReference type="InterPro" id="IPR036465">
    <property type="entry name" value="vWFA_dom_sf"/>
</dbReference>
<keyword evidence="8" id="KW-0931">ER-Golgi transport</keyword>
<dbReference type="EMBL" id="CP119934">
    <property type="protein sequence ID" value="WFD01377.1"/>
    <property type="molecule type" value="Genomic_DNA"/>
</dbReference>
<dbReference type="SUPFAM" id="SSF51045">
    <property type="entry name" value="WW domain"/>
    <property type="match status" value="1"/>
</dbReference>
<keyword evidence="9" id="KW-0653">Protein transport</keyword>
<comment type="similarity">
    <text evidence="4">Belongs to the SEC23/SEC24 family. SEC24 subfamily.</text>
</comment>
<comment type="subcellular location">
    <subcellularLocation>
        <location evidence="2">Cytoplasm</location>
    </subcellularLocation>
    <subcellularLocation>
        <location evidence="3">Endoplasmic reticulum membrane</location>
    </subcellularLocation>
    <subcellularLocation>
        <location evidence="1">Golgi apparatus membrane</location>
    </subcellularLocation>
</comment>
<dbReference type="PANTHER" id="PTHR13803">
    <property type="entry name" value="SEC24-RELATED PROTEIN"/>
    <property type="match status" value="1"/>
</dbReference>
<dbReference type="Gene3D" id="2.20.70.10">
    <property type="match status" value="1"/>
</dbReference>
<gene>
    <name evidence="14" type="primary">SEC24</name>
    <name evidence="14" type="ORF">MOBT1_000040</name>
</gene>
<evidence type="ECO:0000313" key="15">
    <source>
        <dbReference type="Proteomes" id="UP001214603"/>
    </source>
</evidence>
<dbReference type="SUPFAM" id="SSF81995">
    <property type="entry name" value="beta-sandwich domain of Sec23/24"/>
    <property type="match status" value="1"/>
</dbReference>
<evidence type="ECO:0000256" key="10">
    <source>
        <dbReference type="ARBA" id="ARBA00023034"/>
    </source>
</evidence>
<evidence type="ECO:0000256" key="1">
    <source>
        <dbReference type="ARBA" id="ARBA00004394"/>
    </source>
</evidence>
<dbReference type="GO" id="GO:0000139">
    <property type="term" value="C:Golgi membrane"/>
    <property type="evidence" value="ECO:0007669"/>
    <property type="project" value="UniProtKB-SubCell"/>
</dbReference>
<dbReference type="Gene3D" id="3.40.50.410">
    <property type="entry name" value="von Willebrand factor, type A domain"/>
    <property type="match status" value="1"/>
</dbReference>
<dbReference type="Pfam" id="PF00626">
    <property type="entry name" value="Gelsolin"/>
    <property type="match status" value="1"/>
</dbReference>
<evidence type="ECO:0000256" key="4">
    <source>
        <dbReference type="ARBA" id="ARBA00008334"/>
    </source>
</evidence>
<evidence type="ECO:0000256" key="12">
    <source>
        <dbReference type="SAM" id="MobiDB-lite"/>
    </source>
</evidence>
<evidence type="ECO:0000256" key="7">
    <source>
        <dbReference type="ARBA" id="ARBA00022824"/>
    </source>
</evidence>
<name>A0AAF0E0J7_9BASI</name>
<accession>A0AAF0E0J7</accession>
<dbReference type="SUPFAM" id="SSF53300">
    <property type="entry name" value="vWA-like"/>
    <property type="match status" value="1"/>
</dbReference>
<sequence length="1099" mass="115948">MATNPPRLPPGWTTQWDQNAGRQVYVETATGRVSWNPPMTPAARPPGQRMSHPAAHARMSMPVQPGARTGMAARPPPQRIPRAPSLGGIGHVARGSLVQGGPNAPRPMRAASGPGATTRSVSGPTVRPPPGAAARPPPPGAARPPPPGAAPAASAAPAAAAPGAPPAARRPPTAPGGAPAAPAAPAAAPGAASPPTTSPRVRPAASSAAARRRAYPTAHLVANSVSYPSTQPSPGADDGSEVFTPAMLGHSPMRSISGQIPSPAAPAAPRVMSSGTAGANMGAVPTIPAPAPAAAPAAPGGAAADAGVPGVAAQMQSMHVGAPRSATGRQANPLLNAVLGQQPVNMADLDMPPPPIQLPPGTGLSPAAGNADPSYQRSTLNAVPTTASMLNKSKLPLAVVLAPMRSVRERDGDSPVPVVSDSVIARCRRCRTYINPFVTFVEGGHRWRCCMCNITNEVPQLFDWDPETNQPADRWKRAELTSPVVEFVAPREYMVRPPQPPVYVFLLDVSLAAVQCGLVATAASTILGALDRIPNKDARTRVALIGFDTQLHFFRIAPGEAEASLLVVSDLDDVFLPQPNDLLVNLSEARAGLESLLGNLGAMYEHTSSPGSALGAALQAAYKLIAAQGGKIEVLTASLPTLGPGALKRREDPKLYGGPRESTLLTPGSPFYKTFPIDCSRSQVSVDMWLCGAAYTDVATLSCLPRYTGGQTFYYPRFDARVPEDAARLAAELGNVLASPVSFEAVLRLRATRGIRPSSFYGNFFVRSSDLLALPSVAPDQSYVIECEIEETINQPIVVFQSVVLHSTSDGERRIRVTTLALPTTTSLSEVYASADPVAITAVLAAKAVEKTRLARLEDARGFLRTRLAEMLYNYRSTMTNARGGGTQPLSIAANLVTLPLLVLGLLRTPGLRISTQLTPDQRAYSHTLLSTLPMQRLVPYLLPSFYALHSMPSNAGLVDPATQLVMLPPRMNLSSERFERHGLYLIDNGLDLILWLGRAAVPNLTMDVFDAPDYASLASGKLSLPRLDNPMSKRLHALLDHLGASRRGVYAPTLYLVKEDGDPTLRLWALSQLVEDRFEQTSGYIQFIGQIREKVNGN</sequence>
<dbReference type="Pfam" id="PF04815">
    <property type="entry name" value="Sec23_helical"/>
    <property type="match status" value="1"/>
</dbReference>
<dbReference type="InterPro" id="IPR050550">
    <property type="entry name" value="SEC23_SEC24_subfamily"/>
</dbReference>
<dbReference type="SUPFAM" id="SSF82919">
    <property type="entry name" value="Zn-finger domain of Sec23/24"/>
    <property type="match status" value="1"/>
</dbReference>
<dbReference type="GO" id="GO:0000149">
    <property type="term" value="F:SNARE binding"/>
    <property type="evidence" value="ECO:0007669"/>
    <property type="project" value="TreeGrafter"/>
</dbReference>
<evidence type="ECO:0000313" key="14">
    <source>
        <dbReference type="EMBL" id="WFD01377.1"/>
    </source>
</evidence>
<dbReference type="Gene3D" id="2.60.40.1670">
    <property type="entry name" value="beta-sandwich domain of Sec23/24"/>
    <property type="match status" value="1"/>
</dbReference>
<dbReference type="GO" id="GO:0030127">
    <property type="term" value="C:COPII vesicle coat"/>
    <property type="evidence" value="ECO:0007669"/>
    <property type="project" value="InterPro"/>
</dbReference>
<dbReference type="CDD" id="cd00201">
    <property type="entry name" value="WW"/>
    <property type="match status" value="1"/>
</dbReference>
<proteinExistence type="inferred from homology"/>
<feature type="compositionally biased region" description="Polar residues" evidence="12">
    <location>
        <begin position="223"/>
        <end position="233"/>
    </location>
</feature>